<keyword evidence="25" id="KW-1185">Reference proteome</keyword>
<dbReference type="Gene3D" id="3.40.220.10">
    <property type="entry name" value="Leucine Aminopeptidase, subunit E, domain 1"/>
    <property type="match status" value="1"/>
</dbReference>
<dbReference type="NCBIfam" id="NF002074">
    <property type="entry name" value="PRK00913.1-4"/>
    <property type="match status" value="1"/>
</dbReference>
<dbReference type="GO" id="GO:0030145">
    <property type="term" value="F:manganese ion binding"/>
    <property type="evidence" value="ECO:0007669"/>
    <property type="project" value="InterPro"/>
</dbReference>
<dbReference type="Pfam" id="PF00133">
    <property type="entry name" value="tRNA-synt_1"/>
    <property type="match status" value="1"/>
</dbReference>
<evidence type="ECO:0000256" key="11">
    <source>
        <dbReference type="ARBA" id="ARBA00022490"/>
    </source>
</evidence>
<dbReference type="FunFam" id="1.10.730.10:FF:000009">
    <property type="entry name" value="Valine--tRNA ligase, mitochondrial"/>
    <property type="match status" value="1"/>
</dbReference>
<evidence type="ECO:0000256" key="15">
    <source>
        <dbReference type="ARBA" id="ARBA00022801"/>
    </source>
</evidence>
<gene>
    <name evidence="24" type="primary">valS</name>
    <name evidence="24" type="ORF">SPIL2461_LOCUS7101</name>
</gene>
<evidence type="ECO:0000313" key="24">
    <source>
        <dbReference type="EMBL" id="CAE7312286.1"/>
    </source>
</evidence>
<dbReference type="InterPro" id="IPR010978">
    <property type="entry name" value="tRNA-bd_arm"/>
</dbReference>
<evidence type="ECO:0000256" key="19">
    <source>
        <dbReference type="ARBA" id="ARBA00023146"/>
    </source>
</evidence>
<dbReference type="EC" id="3.4.11.1" evidence="7"/>
<evidence type="ECO:0000256" key="5">
    <source>
        <dbReference type="ARBA" id="ARBA00009528"/>
    </source>
</evidence>
<dbReference type="InterPro" id="IPR001412">
    <property type="entry name" value="aa-tRNA-synth_I_CS"/>
</dbReference>
<evidence type="ECO:0000256" key="17">
    <source>
        <dbReference type="ARBA" id="ARBA00022917"/>
    </source>
</evidence>
<dbReference type="SUPFAM" id="SSF52374">
    <property type="entry name" value="Nucleotidylyl transferase"/>
    <property type="match status" value="1"/>
</dbReference>
<dbReference type="Pfam" id="PF10458">
    <property type="entry name" value="Val_tRNA-synt_C"/>
    <property type="match status" value="1"/>
</dbReference>
<evidence type="ECO:0000256" key="22">
    <source>
        <dbReference type="SAM" id="Coils"/>
    </source>
</evidence>
<keyword evidence="11" id="KW-0963">Cytoplasm</keyword>
<evidence type="ECO:0000256" key="7">
    <source>
        <dbReference type="ARBA" id="ARBA00012565"/>
    </source>
</evidence>
<keyword evidence="16" id="KW-0067">ATP-binding</keyword>
<dbReference type="InterPro" id="IPR009008">
    <property type="entry name" value="Val/Leu/Ile-tRNA-synth_edit"/>
</dbReference>
<dbReference type="FunFam" id="3.90.740.10:FF:000003">
    <property type="entry name" value="Valine--tRNA ligase"/>
    <property type="match status" value="1"/>
</dbReference>
<reference evidence="24" key="1">
    <citation type="submission" date="2021-02" db="EMBL/GenBank/DDBJ databases">
        <authorList>
            <person name="Dougan E. K."/>
            <person name="Rhodes N."/>
            <person name="Thang M."/>
            <person name="Chan C."/>
        </authorList>
    </citation>
    <scope>NUCLEOTIDE SEQUENCE</scope>
</reference>
<dbReference type="HAMAP" id="MF_02004">
    <property type="entry name" value="Val_tRNA_synth_type1"/>
    <property type="match status" value="1"/>
</dbReference>
<comment type="catalytic activity">
    <reaction evidence="2">
        <text>Release of N-terminal proline from a peptide.</text>
        <dbReference type="EC" id="3.4.11.5"/>
    </reaction>
</comment>
<dbReference type="FunFam" id="3.40.50.620:FF:000073">
    <property type="entry name" value="Valine--tRNA ligase"/>
    <property type="match status" value="1"/>
</dbReference>
<protein>
    <recommendedName>
        <fullName evidence="20">Valyl-tRNA synthetase</fullName>
        <ecNumber evidence="7">3.4.11.1</ecNumber>
        <ecNumber evidence="8">3.4.11.5</ecNumber>
        <ecNumber evidence="9">6.1.1.9</ecNumber>
    </recommendedName>
</protein>
<dbReference type="SUPFAM" id="SSF50677">
    <property type="entry name" value="ValRS/IleRS/LeuRS editing domain"/>
    <property type="match status" value="1"/>
</dbReference>
<dbReference type="NCBIfam" id="TIGR00422">
    <property type="entry name" value="valS"/>
    <property type="match status" value="1"/>
</dbReference>
<dbReference type="InterPro" id="IPR014729">
    <property type="entry name" value="Rossmann-like_a/b/a_fold"/>
</dbReference>
<dbReference type="PROSITE" id="PS00178">
    <property type="entry name" value="AA_TRNA_LIGASE_I"/>
    <property type="match status" value="1"/>
</dbReference>
<dbReference type="InterPro" id="IPR002300">
    <property type="entry name" value="aa-tRNA-synth_Ia"/>
</dbReference>
<dbReference type="HAMAP" id="MF_00181">
    <property type="entry name" value="Cytosol_peptidase_M17"/>
    <property type="match status" value="1"/>
</dbReference>
<evidence type="ECO:0000256" key="20">
    <source>
        <dbReference type="ARBA" id="ARBA00029936"/>
    </source>
</evidence>
<dbReference type="FunFam" id="3.40.50.620:FF:000032">
    <property type="entry name" value="Valine--tRNA ligase"/>
    <property type="match status" value="1"/>
</dbReference>
<keyword evidence="15" id="KW-0378">Hydrolase</keyword>
<dbReference type="Pfam" id="PF02789">
    <property type="entry name" value="Peptidase_M17_N"/>
    <property type="match status" value="1"/>
</dbReference>
<dbReference type="GO" id="GO:0004832">
    <property type="term" value="F:valine-tRNA ligase activity"/>
    <property type="evidence" value="ECO:0007669"/>
    <property type="project" value="UniProtKB-EC"/>
</dbReference>
<evidence type="ECO:0000256" key="10">
    <source>
        <dbReference type="ARBA" id="ARBA00022438"/>
    </source>
</evidence>
<dbReference type="InterPro" id="IPR036768">
    <property type="entry name" value="PolIII_chi_sf"/>
</dbReference>
<dbReference type="Pfam" id="PF00883">
    <property type="entry name" value="Peptidase_M17"/>
    <property type="match status" value="1"/>
</dbReference>
<comment type="catalytic activity">
    <reaction evidence="21">
        <text>tRNA(Val) + L-valine + ATP = L-valyl-tRNA(Val) + AMP + diphosphate</text>
        <dbReference type="Rhea" id="RHEA:10704"/>
        <dbReference type="Rhea" id="RHEA-COMP:9672"/>
        <dbReference type="Rhea" id="RHEA-COMP:9708"/>
        <dbReference type="ChEBI" id="CHEBI:30616"/>
        <dbReference type="ChEBI" id="CHEBI:33019"/>
        <dbReference type="ChEBI" id="CHEBI:57762"/>
        <dbReference type="ChEBI" id="CHEBI:78442"/>
        <dbReference type="ChEBI" id="CHEBI:78537"/>
        <dbReference type="ChEBI" id="CHEBI:456215"/>
        <dbReference type="EC" id="6.1.1.9"/>
    </reaction>
</comment>
<comment type="subunit">
    <text evidence="6">Monomer.</text>
</comment>
<accession>A0A812NBD6</accession>
<dbReference type="GO" id="GO:0006508">
    <property type="term" value="P:proteolysis"/>
    <property type="evidence" value="ECO:0007669"/>
    <property type="project" value="UniProtKB-KW"/>
</dbReference>
<evidence type="ECO:0000256" key="13">
    <source>
        <dbReference type="ARBA" id="ARBA00022670"/>
    </source>
</evidence>
<evidence type="ECO:0000256" key="14">
    <source>
        <dbReference type="ARBA" id="ARBA00022741"/>
    </source>
</evidence>
<dbReference type="SUPFAM" id="SSF102400">
    <property type="entry name" value="DNA polymerase III chi subunit"/>
    <property type="match status" value="1"/>
</dbReference>
<dbReference type="EC" id="3.4.11.5" evidence="8"/>
<dbReference type="EC" id="6.1.1.9" evidence="9"/>
<dbReference type="PRINTS" id="PR00481">
    <property type="entry name" value="LAMNOPPTDASE"/>
</dbReference>
<comment type="similarity">
    <text evidence="4">Belongs to the class-I aminoacyl-tRNA synthetase family.</text>
</comment>
<dbReference type="InterPro" id="IPR023042">
    <property type="entry name" value="Peptidase_M17_leu_NH2_pept"/>
</dbReference>
<dbReference type="Gene3D" id="3.40.50.620">
    <property type="entry name" value="HUPs"/>
    <property type="match status" value="2"/>
</dbReference>
<evidence type="ECO:0000256" key="6">
    <source>
        <dbReference type="ARBA" id="ARBA00011245"/>
    </source>
</evidence>
<comment type="catalytic activity">
    <reaction evidence="1">
        <text>Release of an N-terminal amino acid, Xaa-|-Yaa-, in which Xaa is preferably Leu, but may be other amino acids including Pro although not Arg or Lys, and Yaa may be Pro. Amino acid amides and methyl esters are also readily hydrolyzed, but rates on arylamides are exceedingly low.</text>
        <dbReference type="EC" id="3.4.11.1"/>
    </reaction>
</comment>
<dbReference type="CDD" id="cd00433">
    <property type="entry name" value="Peptidase_M17"/>
    <property type="match status" value="1"/>
</dbReference>
<evidence type="ECO:0000256" key="12">
    <source>
        <dbReference type="ARBA" id="ARBA00022598"/>
    </source>
</evidence>
<feature type="coiled-coil region" evidence="22">
    <location>
        <begin position="1496"/>
        <end position="1565"/>
    </location>
</feature>
<dbReference type="Gene3D" id="3.90.740.10">
    <property type="entry name" value="Valyl/Leucyl/Isoleucyl-tRNA synthetase, editing domain"/>
    <property type="match status" value="1"/>
</dbReference>
<dbReference type="PROSITE" id="PS00631">
    <property type="entry name" value="CYTOSOL_AP"/>
    <property type="match status" value="1"/>
</dbReference>
<keyword evidence="17" id="KW-0648">Protein biosynthesis</keyword>
<name>A0A812NBD6_SYMPI</name>
<keyword evidence="18 22" id="KW-0175">Coiled coil</keyword>
<dbReference type="PANTHER" id="PTHR11946">
    <property type="entry name" value="VALYL-TRNA SYNTHETASES"/>
    <property type="match status" value="1"/>
</dbReference>
<dbReference type="SUPFAM" id="SSF52949">
    <property type="entry name" value="Macro domain-like"/>
    <property type="match status" value="1"/>
</dbReference>
<dbReference type="CDD" id="cd07962">
    <property type="entry name" value="Anticodon_Ia_Val"/>
    <property type="match status" value="1"/>
</dbReference>
<proteinExistence type="inferred from homology"/>
<dbReference type="EMBL" id="CAJNIZ010011112">
    <property type="protein sequence ID" value="CAE7312286.1"/>
    <property type="molecule type" value="Genomic_DNA"/>
</dbReference>
<evidence type="ECO:0000256" key="8">
    <source>
        <dbReference type="ARBA" id="ARBA00012568"/>
    </source>
</evidence>
<dbReference type="InterPro" id="IPR008283">
    <property type="entry name" value="Peptidase_M17_N"/>
</dbReference>
<dbReference type="InterPro" id="IPR000819">
    <property type="entry name" value="Peptidase_M17_C"/>
</dbReference>
<dbReference type="Pfam" id="PF08264">
    <property type="entry name" value="Anticodon_1"/>
    <property type="match status" value="1"/>
</dbReference>
<dbReference type="InterPro" id="IPR011356">
    <property type="entry name" value="Leucine_aapep/pepB"/>
</dbReference>
<dbReference type="OrthoDB" id="629407at2759"/>
<dbReference type="GO" id="GO:0070006">
    <property type="term" value="F:metalloaminopeptidase activity"/>
    <property type="evidence" value="ECO:0007669"/>
    <property type="project" value="InterPro"/>
</dbReference>
<evidence type="ECO:0000256" key="3">
    <source>
        <dbReference type="ARBA" id="ARBA00004496"/>
    </source>
</evidence>
<dbReference type="InterPro" id="IPR037118">
    <property type="entry name" value="Val-tRNA_synth_C_sf"/>
</dbReference>
<dbReference type="Gene3D" id="1.10.730.10">
    <property type="entry name" value="Isoleucyl-tRNA Synthetase, Domain 1"/>
    <property type="match status" value="1"/>
</dbReference>
<dbReference type="InterPro" id="IPR013155">
    <property type="entry name" value="M/V/L/I-tRNA-synth_anticd-bd"/>
</dbReference>
<dbReference type="InterPro" id="IPR033705">
    <property type="entry name" value="Anticodon_Ia_Val"/>
</dbReference>
<dbReference type="Gene3D" id="1.10.287.380">
    <property type="entry name" value="Valyl-tRNA synthetase, C-terminal domain"/>
    <property type="match status" value="1"/>
</dbReference>
<evidence type="ECO:0000256" key="9">
    <source>
        <dbReference type="ARBA" id="ARBA00013169"/>
    </source>
</evidence>
<evidence type="ECO:0000256" key="18">
    <source>
        <dbReference type="ARBA" id="ARBA00023054"/>
    </source>
</evidence>
<dbReference type="PANTHER" id="PTHR11946:SF93">
    <property type="entry name" value="VALINE--TRNA LIGASE, CHLOROPLASTIC_MITOCHONDRIAL 2"/>
    <property type="match status" value="1"/>
</dbReference>
<dbReference type="SUPFAM" id="SSF53187">
    <property type="entry name" value="Zn-dependent exopeptidases"/>
    <property type="match status" value="1"/>
</dbReference>
<dbReference type="SUPFAM" id="SSF46589">
    <property type="entry name" value="tRNA-binding arm"/>
    <property type="match status" value="1"/>
</dbReference>
<keyword evidence="13" id="KW-0645">Protease</keyword>
<comment type="similarity">
    <text evidence="5">Belongs to the peptidase M17 family.</text>
</comment>
<comment type="caution">
    <text evidence="24">The sequence shown here is derived from an EMBL/GenBank/DDBJ whole genome shotgun (WGS) entry which is preliminary data.</text>
</comment>
<evidence type="ECO:0000256" key="4">
    <source>
        <dbReference type="ARBA" id="ARBA00005594"/>
    </source>
</evidence>
<dbReference type="GO" id="GO:0005829">
    <property type="term" value="C:cytosol"/>
    <property type="evidence" value="ECO:0007669"/>
    <property type="project" value="TreeGrafter"/>
</dbReference>
<dbReference type="InterPro" id="IPR002303">
    <property type="entry name" value="Valyl-tRNA_ligase"/>
</dbReference>
<dbReference type="Proteomes" id="UP000649617">
    <property type="component" value="Unassembled WGS sequence"/>
</dbReference>
<feature type="domain" description="Cytosol aminopeptidase" evidence="23">
    <location>
        <begin position="334"/>
        <end position="341"/>
    </location>
</feature>
<dbReference type="SUPFAM" id="SSF47323">
    <property type="entry name" value="Anticodon-binding domain of a subclass of class I aminoacyl-tRNA synthetases"/>
    <property type="match status" value="1"/>
</dbReference>
<evidence type="ECO:0000259" key="23">
    <source>
        <dbReference type="PROSITE" id="PS00631"/>
    </source>
</evidence>
<keyword evidence="19" id="KW-0030">Aminoacyl-tRNA synthetase</keyword>
<evidence type="ECO:0000256" key="16">
    <source>
        <dbReference type="ARBA" id="ARBA00022840"/>
    </source>
</evidence>
<comment type="subcellular location">
    <subcellularLocation>
        <location evidence="3">Cytoplasm</location>
    </subcellularLocation>
</comment>
<dbReference type="CDD" id="cd00817">
    <property type="entry name" value="ValRS_core"/>
    <property type="match status" value="1"/>
</dbReference>
<dbReference type="GO" id="GO:0005524">
    <property type="term" value="F:ATP binding"/>
    <property type="evidence" value="ECO:0007669"/>
    <property type="project" value="UniProtKB-KW"/>
</dbReference>
<dbReference type="InterPro" id="IPR009080">
    <property type="entry name" value="tRNAsynth_Ia_anticodon-bd"/>
</dbReference>
<keyword evidence="10" id="KW-0031">Aminopeptidase</keyword>
<dbReference type="InterPro" id="IPR043472">
    <property type="entry name" value="Macro_dom-like"/>
</dbReference>
<organism evidence="24 25">
    <name type="scientific">Symbiodinium pilosum</name>
    <name type="common">Dinoflagellate</name>
    <dbReference type="NCBI Taxonomy" id="2952"/>
    <lineage>
        <taxon>Eukaryota</taxon>
        <taxon>Sar</taxon>
        <taxon>Alveolata</taxon>
        <taxon>Dinophyceae</taxon>
        <taxon>Suessiales</taxon>
        <taxon>Symbiodiniaceae</taxon>
        <taxon>Symbiodinium</taxon>
    </lineage>
</organism>
<evidence type="ECO:0000313" key="25">
    <source>
        <dbReference type="Proteomes" id="UP000649617"/>
    </source>
</evidence>
<keyword evidence="14" id="KW-0547">Nucleotide-binding</keyword>
<evidence type="ECO:0000256" key="1">
    <source>
        <dbReference type="ARBA" id="ARBA00000135"/>
    </source>
</evidence>
<dbReference type="FunFam" id="1.10.287.380:FF:000001">
    <property type="entry name" value="Valine--tRNA ligase"/>
    <property type="match status" value="1"/>
</dbReference>
<dbReference type="Gene3D" id="3.40.630.10">
    <property type="entry name" value="Zn peptidases"/>
    <property type="match status" value="1"/>
</dbReference>
<dbReference type="GO" id="GO:0002161">
    <property type="term" value="F:aminoacyl-tRNA deacylase activity"/>
    <property type="evidence" value="ECO:0007669"/>
    <property type="project" value="InterPro"/>
</dbReference>
<dbReference type="InterPro" id="IPR019499">
    <property type="entry name" value="Val-tRNA_synth_tRNA-bd"/>
</dbReference>
<dbReference type="GO" id="GO:0006438">
    <property type="term" value="P:valyl-tRNA aminoacylation"/>
    <property type="evidence" value="ECO:0007669"/>
    <property type="project" value="InterPro"/>
</dbReference>
<evidence type="ECO:0000256" key="2">
    <source>
        <dbReference type="ARBA" id="ARBA00001585"/>
    </source>
</evidence>
<evidence type="ECO:0000256" key="21">
    <source>
        <dbReference type="ARBA" id="ARBA00047552"/>
    </source>
</evidence>
<sequence>MKYSITDGDLNDLRTPCLVVSLRTAKRVARALGSTAIFSRASEDFKDSLEQSLCVNLGAGVSRLLVIGGADESMDADNFRKLANSAAVSLLKLPVKTAIIALDSVKVTGERTPWKAATLMHAISYNAYRYGKHKSKPATPPTLTTVRVHVNDKKDTSSSSARLGNALDAGLAFSRDLGNEPPNICDPNYLLKEARKLGKHPNVTVSNLDEKKMAALNMGAFLSVSKGSDKPGQMIVIRYNGGRKADAPIALVGKGITFDTGGISLKPGAGMDEMKFDMCGAASVLGTTKAVIEAGLKINLVTIVAAAENMPSGGATRPGDIVTSSSGKTIEILNTDAEGRLVLCDALTHAQTFKPKTIIDVATLTGAVIVALGSKASAVYANDDKLANDLLAAGQNSGDKAWQMPLWEEYQSSLNSNFADMANIGGREAGSVTAACFLSRFVEGVSWAHMDVAGSAFMGGAAKGATGRPDAQALDELMWDYPKHRFLPHEIVAAERTPLSPIPPASSPDDRLGAAIMSTLPPEKDDRQEPDELIEDLESIKGLFDEEQTEINPEEADVPLLDDPLVDGLTIDEGLPDDTFKALLDDAWQDSVDDLLTDARNRITQNSELWQPEDTDELTNYWPTCGRNSTKQPTQRNKKNNMESSFDPHAIEQKLYAHWEQSDYFAPHGNGPGYCVLIPPPNVTGTLHMGHAFNQTLMDTLIRYKRMQGNRTLWQMGTDHAGIATQMLVERQLNEQGIKRHELGREAFTEKVWEWKETSGGTIASQIRRMGSSLDWSRDRFTMDEAYAEAVLTVFERLFDEGLIYRGSRLVNWDPQLGTAISDLEVENSEENGHLWHFHYPLLDGLTTKDGGKHLTVATTRPETMLGDTAVAVHPDDERYAHLVGGFVNLPLVDRRIPIIADSYVEMEFGTGCVKITPAHDFNDNEVGARHNLEMINIFTSEATINDAAPEKYRGMDRTVARKAVVADLDDLGLLGEVKEHKLMVPRGDRSGAIIEPLLTDQWFVKIEPLAKPAIEAVENGDIKFVPKQYENVYFSWMRDIQDWCISRQQWWGHQIPAYYDEQDNIYVARSEAAAREKYNLPQSTKLNRDQDVLETWFSSALWPFATLGWPEETEELQQFLPTSTLITGHDIIFFWVARMIMMTLHFTGKKPFETVYVHGLVKAADGNKMSKTKGNGLDPLDFIDGISLEALVEKRTSNLTQPKMAPRIEKATRKDFPDGIPSYGTDALRFTFCALASTGRDIKFDLNRIDGYRNFCNKLWNASKFVLMNTEDFVPTADVELTVIDKWMLSKTHQLVKDCQFALDTYRFDIFASTIYDFAWHEYCDWYLELTKPLLWDESVSAAQKQGTRQTLLTVLEALLRIAHPVMPFITETIWHEVAPRLGVSHDTIMLQQYPQVQDFADDTTAQAQVEWLKQVISAIRNIRGEANIKPNVEVPVLLHGGEPADHDRAAATAVMLKKLANIADLSWVEDGAEPPPHALGLVGNLKILIPLAGLIDVTEETARIDKEIEKVQQEISRIEKKLGNENFVAKAPAEVVAKERAKADALQIKVDTLTSQRTKLESLAPGN</sequence>
<dbReference type="NCBIfam" id="NF004349">
    <property type="entry name" value="PRK05729.1"/>
    <property type="match status" value="1"/>
</dbReference>
<keyword evidence="12" id="KW-0436">Ligase</keyword>